<dbReference type="VEuPathDB" id="TrichDB:TVAGG3_0581060"/>
<dbReference type="SUPFAM" id="SSF53613">
    <property type="entry name" value="Ribokinase-like"/>
    <property type="match status" value="1"/>
</dbReference>
<name>A2DLQ3_TRIV3</name>
<dbReference type="SMR" id="A2DLQ3"/>
<dbReference type="InterPro" id="IPR029056">
    <property type="entry name" value="Ribokinase-like"/>
</dbReference>
<dbReference type="InterPro" id="IPR002173">
    <property type="entry name" value="Carboh/pur_kinase_PfkB_CS"/>
</dbReference>
<evidence type="ECO:0000256" key="4">
    <source>
        <dbReference type="RuleBase" id="RU003704"/>
    </source>
</evidence>
<keyword evidence="3 4" id="KW-0418">Kinase</keyword>
<dbReference type="PROSITE" id="PS00584">
    <property type="entry name" value="PFKB_KINASES_2"/>
    <property type="match status" value="1"/>
</dbReference>
<dbReference type="GO" id="GO:0005829">
    <property type="term" value="C:cytosol"/>
    <property type="evidence" value="ECO:0000318"/>
    <property type="project" value="GO_Central"/>
</dbReference>
<dbReference type="GO" id="GO:0042840">
    <property type="term" value="P:D-glucuronate catabolic process"/>
    <property type="evidence" value="ECO:0000318"/>
    <property type="project" value="GO_Central"/>
</dbReference>
<dbReference type="OMA" id="CAMVARD"/>
<organism evidence="6 7">
    <name type="scientific">Trichomonas vaginalis (strain ATCC PRA-98 / G3)</name>
    <dbReference type="NCBI Taxonomy" id="412133"/>
    <lineage>
        <taxon>Eukaryota</taxon>
        <taxon>Metamonada</taxon>
        <taxon>Parabasalia</taxon>
        <taxon>Trichomonadida</taxon>
        <taxon>Trichomonadidae</taxon>
        <taxon>Trichomonas</taxon>
    </lineage>
</organism>
<dbReference type="Gene3D" id="3.40.1190.20">
    <property type="match status" value="1"/>
</dbReference>
<evidence type="ECO:0000313" key="6">
    <source>
        <dbReference type="EMBL" id="EAY18686.1"/>
    </source>
</evidence>
<protein>
    <submittedName>
        <fullName evidence="6">Kinase, pfkB family protein</fullName>
    </submittedName>
</protein>
<dbReference type="PANTHER" id="PTHR10584:SF166">
    <property type="entry name" value="RIBOKINASE"/>
    <property type="match status" value="1"/>
</dbReference>
<evidence type="ECO:0000256" key="2">
    <source>
        <dbReference type="ARBA" id="ARBA00022679"/>
    </source>
</evidence>
<keyword evidence="2 4" id="KW-0808">Transferase</keyword>
<dbReference type="eggNOG" id="KOG2855">
    <property type="taxonomic scope" value="Eukaryota"/>
</dbReference>
<accession>A2DLQ3</accession>
<reference evidence="6" key="2">
    <citation type="journal article" date="2007" name="Science">
        <title>Draft genome sequence of the sexually transmitted pathogen Trichomonas vaginalis.</title>
        <authorList>
            <person name="Carlton J.M."/>
            <person name="Hirt R.P."/>
            <person name="Silva J.C."/>
            <person name="Delcher A.L."/>
            <person name="Schatz M."/>
            <person name="Zhao Q."/>
            <person name="Wortman J.R."/>
            <person name="Bidwell S.L."/>
            <person name="Alsmark U.C.M."/>
            <person name="Besteiro S."/>
            <person name="Sicheritz-Ponten T."/>
            <person name="Noel C.J."/>
            <person name="Dacks J.B."/>
            <person name="Foster P.G."/>
            <person name="Simillion C."/>
            <person name="Van de Peer Y."/>
            <person name="Miranda-Saavedra D."/>
            <person name="Barton G.J."/>
            <person name="Westrop G.D."/>
            <person name="Mueller S."/>
            <person name="Dessi D."/>
            <person name="Fiori P.L."/>
            <person name="Ren Q."/>
            <person name="Paulsen I."/>
            <person name="Zhang H."/>
            <person name="Bastida-Corcuera F.D."/>
            <person name="Simoes-Barbosa A."/>
            <person name="Brown M.T."/>
            <person name="Hayes R.D."/>
            <person name="Mukherjee M."/>
            <person name="Okumura C.Y."/>
            <person name="Schneider R."/>
            <person name="Smith A.J."/>
            <person name="Vanacova S."/>
            <person name="Villalvazo M."/>
            <person name="Haas B.J."/>
            <person name="Pertea M."/>
            <person name="Feldblyum T.V."/>
            <person name="Utterback T.R."/>
            <person name="Shu C.L."/>
            <person name="Osoegawa K."/>
            <person name="de Jong P.J."/>
            <person name="Hrdy I."/>
            <person name="Horvathova L."/>
            <person name="Zubacova Z."/>
            <person name="Dolezal P."/>
            <person name="Malik S.B."/>
            <person name="Logsdon J.M. Jr."/>
            <person name="Henze K."/>
            <person name="Gupta A."/>
            <person name="Wang C.C."/>
            <person name="Dunne R.L."/>
            <person name="Upcroft J.A."/>
            <person name="Upcroft P."/>
            <person name="White O."/>
            <person name="Salzberg S.L."/>
            <person name="Tang P."/>
            <person name="Chiu C.-H."/>
            <person name="Lee Y.-S."/>
            <person name="Embley T.M."/>
            <person name="Coombs G.H."/>
            <person name="Mottram J.C."/>
            <person name="Tachezy J."/>
            <person name="Fraser-Liggett C.M."/>
            <person name="Johnson P.J."/>
        </authorList>
    </citation>
    <scope>NUCLEOTIDE SEQUENCE [LARGE SCALE GENOMIC DNA]</scope>
    <source>
        <strain evidence="6">G3</strain>
    </source>
</reference>
<dbReference type="InterPro" id="IPR011611">
    <property type="entry name" value="PfkB_dom"/>
</dbReference>
<dbReference type="GO" id="GO:0019698">
    <property type="term" value="P:D-galacturonate catabolic process"/>
    <property type="evidence" value="ECO:0000318"/>
    <property type="project" value="GO_Central"/>
</dbReference>
<dbReference type="CDD" id="cd01166">
    <property type="entry name" value="KdgK"/>
    <property type="match status" value="1"/>
</dbReference>
<dbReference type="Pfam" id="PF00294">
    <property type="entry name" value="PfkB"/>
    <property type="match status" value="1"/>
</dbReference>
<dbReference type="PANTHER" id="PTHR10584">
    <property type="entry name" value="SUGAR KINASE"/>
    <property type="match status" value="1"/>
</dbReference>
<dbReference type="OrthoDB" id="415590at2759"/>
<dbReference type="InParanoid" id="A2DLQ3"/>
<dbReference type="PROSITE" id="PS00583">
    <property type="entry name" value="PFKB_KINASES_1"/>
    <property type="match status" value="1"/>
</dbReference>
<dbReference type="RefSeq" id="XP_001579672.1">
    <property type="nucleotide sequence ID" value="XM_001579622.1"/>
</dbReference>
<dbReference type="Proteomes" id="UP000001542">
    <property type="component" value="Unassembled WGS sequence"/>
</dbReference>
<reference evidence="6" key="1">
    <citation type="submission" date="2006-10" db="EMBL/GenBank/DDBJ databases">
        <authorList>
            <person name="Amadeo P."/>
            <person name="Zhao Q."/>
            <person name="Wortman J."/>
            <person name="Fraser-Liggett C."/>
            <person name="Carlton J."/>
        </authorList>
    </citation>
    <scope>NUCLEOTIDE SEQUENCE</scope>
    <source>
        <strain evidence="6">G3</strain>
    </source>
</reference>
<evidence type="ECO:0000256" key="1">
    <source>
        <dbReference type="ARBA" id="ARBA00010688"/>
    </source>
</evidence>
<dbReference type="GO" id="GO:0008673">
    <property type="term" value="F:2-dehydro-3-deoxygluconokinase activity"/>
    <property type="evidence" value="ECO:0000318"/>
    <property type="project" value="GO_Central"/>
</dbReference>
<dbReference type="GO" id="GO:0006974">
    <property type="term" value="P:DNA damage response"/>
    <property type="evidence" value="ECO:0000318"/>
    <property type="project" value="GO_Central"/>
</dbReference>
<dbReference type="KEGG" id="tva:5464200"/>
<dbReference type="AlphaFoldDB" id="A2DLQ3"/>
<evidence type="ECO:0000313" key="7">
    <source>
        <dbReference type="Proteomes" id="UP000001542"/>
    </source>
</evidence>
<evidence type="ECO:0000259" key="5">
    <source>
        <dbReference type="Pfam" id="PF00294"/>
    </source>
</evidence>
<dbReference type="VEuPathDB" id="TrichDB:TVAG_062910"/>
<sequence length="312" mass="32913">MSTDVVCVGVMVADVLADGVDNGIFDRDITRVSMVKLATGGDAFNQAINISALGYNVKLCGKVGQDGVGTYLLAEGANHHIDMSSVKTTNEYPTSISIVLINKNGERNFIGNARGTNSSLCSNDIDISCFKGAKIVSLGSLYGSLSLDGEAAKYVLSHAKEVGCITVSDMMHADRHSLEDAKLCLPYIDYFLPNFEEASQLTGKKDLNEIADTLLSLGVKNVLIKLGRDGVFIKNSQLCTKVPAYLTEPIDTTGAGDAMVSGFISGLLDNCDIVDAAKRGCAAGSIAVRSIGATGGIHSKSQLLEITNPEQH</sequence>
<dbReference type="EMBL" id="DS113216">
    <property type="protein sequence ID" value="EAY18686.1"/>
    <property type="molecule type" value="Genomic_DNA"/>
</dbReference>
<evidence type="ECO:0000256" key="3">
    <source>
        <dbReference type="ARBA" id="ARBA00022777"/>
    </source>
</evidence>
<dbReference type="InterPro" id="IPR002139">
    <property type="entry name" value="Ribo/fructo_kinase"/>
</dbReference>
<gene>
    <name evidence="6" type="ORF">TVAG_062910</name>
</gene>
<keyword evidence="7" id="KW-1185">Reference proteome</keyword>
<dbReference type="PRINTS" id="PR00990">
    <property type="entry name" value="RIBOKINASE"/>
</dbReference>
<feature type="domain" description="Carbohydrate kinase PfkB" evidence="5">
    <location>
        <begin position="3"/>
        <end position="296"/>
    </location>
</feature>
<dbReference type="STRING" id="5722.A2DLQ3"/>
<dbReference type="FunFam" id="3.40.1190.20:FF:000019">
    <property type="entry name" value="Ribokinase"/>
    <property type="match status" value="1"/>
</dbReference>
<comment type="similarity">
    <text evidence="1 4">Belongs to the carbohydrate kinase PfkB family.</text>
</comment>
<proteinExistence type="inferred from homology"/>